<feature type="binding site" evidence="1">
    <location>
        <position position="349"/>
    </location>
    <ligand>
        <name>Zn(2+)</name>
        <dbReference type="ChEBI" id="CHEBI:29105"/>
    </ligand>
</feature>
<dbReference type="Proteomes" id="UP000286415">
    <property type="component" value="Unassembled WGS sequence"/>
</dbReference>
<gene>
    <name evidence="2" type="ORF">CSKR_107339</name>
</gene>
<keyword evidence="3" id="KW-1185">Reference proteome</keyword>
<name>A0A3R7F433_CLOSI</name>
<dbReference type="OrthoDB" id="8170117at2759"/>
<protein>
    <submittedName>
        <fullName evidence="2">MOB kinase activator-like 2A</fullName>
    </submittedName>
</protein>
<dbReference type="PANTHER" id="PTHR22599">
    <property type="entry name" value="MPS ONE BINDER KINASE ACTIVATOR-LIKE MOB"/>
    <property type="match status" value="1"/>
</dbReference>
<proteinExistence type="predicted"/>
<evidence type="ECO:0000313" key="2">
    <source>
        <dbReference type="EMBL" id="KAG5445283.1"/>
    </source>
</evidence>
<evidence type="ECO:0000313" key="3">
    <source>
        <dbReference type="Proteomes" id="UP000286415"/>
    </source>
</evidence>
<dbReference type="InterPro" id="IPR005301">
    <property type="entry name" value="MOB_kinase_act_fam"/>
</dbReference>
<dbReference type="SUPFAM" id="SSF101152">
    <property type="entry name" value="Mob1/phocein"/>
    <property type="match status" value="1"/>
</dbReference>
<sequence>MHGASLTDELSEADRLHEVIFVSFIQLALFSVNRGSQKFTHGWLSTSAAPLANNLIAIMDWLMGKARGVSKGLVNTNSSTLPVVSDSVVQSSPTSPGTVALLSGNVDGDVKCVSPTTCEPFIANGSRSVSPVCSSTAPVFVPTSATSSASIFGQRSLILGKGPSSSKSAPTSPETGASDCPPFMQEKYVMQQLIGSNPSKYVDFRDLVEPFPAMDQNEWLAAHTIALFDNMSTVFDAVHELCTCSQLLPDTISFASTSVWSNAIDPNSMASPDEDKSKKSKHSGTVVNNSPGPARQQIHSALSSCQELIQSARIFPVRQGEPFPPDLPNYVTLICKNLLLCVMHLYFAHFHHLEQLELVSHLNTLARHFFEFITRFSLVEDRHLGPLSSFYRILLDSNPTLIQAPVTPASNSTLPNIKYFTAGKVTLTKHWKSVNGLPKSLLKDPESTCSNGHMMGQFKGLNIY</sequence>
<keyword evidence="1" id="KW-0479">Metal-binding</keyword>
<dbReference type="Pfam" id="PF03637">
    <property type="entry name" value="Mob1_phocein"/>
    <property type="match status" value="1"/>
</dbReference>
<evidence type="ECO:0000256" key="1">
    <source>
        <dbReference type="PIRSR" id="PIRSR605301-1"/>
    </source>
</evidence>
<accession>A0A3R7F433</accession>
<reference evidence="2 3" key="2">
    <citation type="journal article" date="2021" name="Genomics">
        <title>High-quality reference genome for Clonorchis sinensis.</title>
        <authorList>
            <person name="Young N.D."/>
            <person name="Stroehlein A.J."/>
            <person name="Kinkar L."/>
            <person name="Wang T."/>
            <person name="Sohn W.M."/>
            <person name="Chang B.C.H."/>
            <person name="Kaur P."/>
            <person name="Weisz D."/>
            <person name="Dudchenko O."/>
            <person name="Aiden E.L."/>
            <person name="Korhonen P.K."/>
            <person name="Gasser R.B."/>
        </authorList>
    </citation>
    <scope>NUCLEOTIDE SEQUENCE [LARGE SCALE GENOMIC DNA]</scope>
    <source>
        <strain evidence="2">Cs-k2</strain>
    </source>
</reference>
<dbReference type="AlphaFoldDB" id="A0A3R7F433"/>
<keyword evidence="1" id="KW-0862">Zinc</keyword>
<comment type="caution">
    <text evidence="2">The sequence shown here is derived from an EMBL/GenBank/DDBJ whole genome shotgun (WGS) entry which is preliminary data.</text>
</comment>
<dbReference type="SMART" id="SM01388">
    <property type="entry name" value="Mob1_phocein"/>
    <property type="match status" value="1"/>
</dbReference>
<dbReference type="InParanoid" id="A0A3R7F433"/>
<feature type="binding site" evidence="1">
    <location>
        <position position="242"/>
    </location>
    <ligand>
        <name>Zn(2+)</name>
        <dbReference type="ChEBI" id="CHEBI:29105"/>
    </ligand>
</feature>
<feature type="binding site" evidence="1">
    <location>
        <position position="344"/>
    </location>
    <ligand>
        <name>Zn(2+)</name>
        <dbReference type="ChEBI" id="CHEBI:29105"/>
    </ligand>
</feature>
<dbReference type="STRING" id="79923.A0A3R7F433"/>
<dbReference type="GO" id="GO:0016301">
    <property type="term" value="F:kinase activity"/>
    <property type="evidence" value="ECO:0007669"/>
    <property type="project" value="UniProtKB-KW"/>
</dbReference>
<dbReference type="EMBL" id="NIRI02000056">
    <property type="protein sequence ID" value="KAG5445283.1"/>
    <property type="molecule type" value="Genomic_DNA"/>
</dbReference>
<reference evidence="2 3" key="1">
    <citation type="journal article" date="2018" name="Biotechnol. Adv.">
        <title>Improved genomic resources and new bioinformatic workflow for the carcinogenic parasite Clonorchis sinensis: Biotechnological implications.</title>
        <authorList>
            <person name="Wang D."/>
            <person name="Korhonen P.K."/>
            <person name="Gasser R.B."/>
            <person name="Young N.D."/>
        </authorList>
    </citation>
    <scope>NUCLEOTIDE SEQUENCE [LARGE SCALE GENOMIC DNA]</scope>
    <source>
        <strain evidence="2">Cs-k2</strain>
    </source>
</reference>
<organism evidence="2 3">
    <name type="scientific">Clonorchis sinensis</name>
    <name type="common">Chinese liver fluke</name>
    <dbReference type="NCBI Taxonomy" id="79923"/>
    <lineage>
        <taxon>Eukaryota</taxon>
        <taxon>Metazoa</taxon>
        <taxon>Spiralia</taxon>
        <taxon>Lophotrochozoa</taxon>
        <taxon>Platyhelminthes</taxon>
        <taxon>Trematoda</taxon>
        <taxon>Digenea</taxon>
        <taxon>Opisthorchiida</taxon>
        <taxon>Opisthorchiata</taxon>
        <taxon>Opisthorchiidae</taxon>
        <taxon>Clonorchis</taxon>
    </lineage>
</organism>
<dbReference type="Gene3D" id="1.20.140.30">
    <property type="entry name" value="MOB kinase activator"/>
    <property type="match status" value="1"/>
</dbReference>
<dbReference type="InterPro" id="IPR036703">
    <property type="entry name" value="MOB_kinase_act_sf"/>
</dbReference>